<evidence type="ECO:0000313" key="2">
    <source>
        <dbReference type="Proteomes" id="UP000225972"/>
    </source>
</evidence>
<gene>
    <name evidence="1" type="ORF">TRP8649_01786</name>
</gene>
<dbReference type="Proteomes" id="UP000225972">
    <property type="component" value="Unassembled WGS sequence"/>
</dbReference>
<dbReference type="AlphaFoldDB" id="A0A238JAI7"/>
<keyword evidence="2" id="KW-1185">Reference proteome</keyword>
<proteinExistence type="predicted"/>
<reference evidence="2" key="1">
    <citation type="submission" date="2017-05" db="EMBL/GenBank/DDBJ databases">
        <authorList>
            <person name="Rodrigo-Torres L."/>
            <person name="Arahal R. D."/>
            <person name="Lucena T."/>
        </authorList>
    </citation>
    <scope>NUCLEOTIDE SEQUENCE [LARGE SCALE GENOMIC DNA]</scope>
    <source>
        <strain evidence="2">CECT 8649</strain>
    </source>
</reference>
<accession>A0A238JAI7</accession>
<name>A0A238JAI7_9RHOB</name>
<sequence>MVAGFCQQSLAPNVSARLYSTVKTQQGPKKDEFLQLGLLNNGNADLFVAKLILRPTDPKLADVNPTTFVIRQTLPANGVIEESIALRPLRKARVGTVAIDSFARHKQDLTEAGCYRPGCYFAEPNDFDEAGTPPLPQFAIAEAVTPLEAFITFSTPKTRGRAEELLVAKGLTGTLLFHTVCAKTDPPKDCLE</sequence>
<evidence type="ECO:0000313" key="1">
    <source>
        <dbReference type="EMBL" id="SMX27678.1"/>
    </source>
</evidence>
<dbReference type="EMBL" id="FXXP01000001">
    <property type="protein sequence ID" value="SMX27678.1"/>
    <property type="molecule type" value="Genomic_DNA"/>
</dbReference>
<organism evidence="1 2">
    <name type="scientific">Pelagimonas phthalicica</name>
    <dbReference type="NCBI Taxonomy" id="1037362"/>
    <lineage>
        <taxon>Bacteria</taxon>
        <taxon>Pseudomonadati</taxon>
        <taxon>Pseudomonadota</taxon>
        <taxon>Alphaproteobacteria</taxon>
        <taxon>Rhodobacterales</taxon>
        <taxon>Roseobacteraceae</taxon>
        <taxon>Pelagimonas</taxon>
    </lineage>
</organism>
<protein>
    <submittedName>
        <fullName evidence="1">Uncharacterized protein</fullName>
    </submittedName>
</protein>